<evidence type="ECO:0000256" key="1">
    <source>
        <dbReference type="SAM" id="MobiDB-lite"/>
    </source>
</evidence>
<reference evidence="2" key="2">
    <citation type="journal article" date="2021" name="Genome Biol. Evol.">
        <title>Developing a high-quality reference genome for a parasitic bivalve with doubly uniparental inheritance (Bivalvia: Unionida).</title>
        <authorList>
            <person name="Smith C.H."/>
        </authorList>
    </citation>
    <scope>NUCLEOTIDE SEQUENCE</scope>
    <source>
        <strain evidence="2">CHS0354</strain>
        <tissue evidence="2">Mantle</tissue>
    </source>
</reference>
<feature type="compositionally biased region" description="Polar residues" evidence="1">
    <location>
        <begin position="102"/>
        <end position="115"/>
    </location>
</feature>
<dbReference type="EMBL" id="JAEAOA010000093">
    <property type="protein sequence ID" value="KAK3584010.1"/>
    <property type="molecule type" value="Genomic_DNA"/>
</dbReference>
<reference evidence="2" key="3">
    <citation type="submission" date="2023-05" db="EMBL/GenBank/DDBJ databases">
        <authorList>
            <person name="Smith C.H."/>
        </authorList>
    </citation>
    <scope>NUCLEOTIDE SEQUENCE</scope>
    <source>
        <strain evidence="2">CHS0354</strain>
        <tissue evidence="2">Mantle</tissue>
    </source>
</reference>
<feature type="region of interest" description="Disordered" evidence="1">
    <location>
        <begin position="96"/>
        <end position="133"/>
    </location>
</feature>
<protein>
    <submittedName>
        <fullName evidence="2">Uncharacterized protein</fullName>
    </submittedName>
</protein>
<dbReference type="Proteomes" id="UP001195483">
    <property type="component" value="Unassembled WGS sequence"/>
</dbReference>
<feature type="non-terminal residue" evidence="2">
    <location>
        <position position="133"/>
    </location>
</feature>
<evidence type="ECO:0000313" key="2">
    <source>
        <dbReference type="EMBL" id="KAK3584010.1"/>
    </source>
</evidence>
<evidence type="ECO:0000313" key="3">
    <source>
        <dbReference type="Proteomes" id="UP001195483"/>
    </source>
</evidence>
<gene>
    <name evidence="2" type="ORF">CHS0354_000884</name>
</gene>
<sequence length="133" mass="15421">ISRLSVVFHTALTIQTDLFFLAKSLIYRKQPFVWRMSNKEWWLTMVATQQYSSLITILCVLLNPRNMDLIFKGLQCLCILLPHCIKWCKERDKKNKVHSTDSRPTSNVQVTSQEPVTEDTQKHDNGKAAEQPS</sequence>
<accession>A0AAE0VP96</accession>
<proteinExistence type="predicted"/>
<organism evidence="2 3">
    <name type="scientific">Potamilus streckersoni</name>
    <dbReference type="NCBI Taxonomy" id="2493646"/>
    <lineage>
        <taxon>Eukaryota</taxon>
        <taxon>Metazoa</taxon>
        <taxon>Spiralia</taxon>
        <taxon>Lophotrochozoa</taxon>
        <taxon>Mollusca</taxon>
        <taxon>Bivalvia</taxon>
        <taxon>Autobranchia</taxon>
        <taxon>Heteroconchia</taxon>
        <taxon>Palaeoheterodonta</taxon>
        <taxon>Unionida</taxon>
        <taxon>Unionoidea</taxon>
        <taxon>Unionidae</taxon>
        <taxon>Ambleminae</taxon>
        <taxon>Lampsilini</taxon>
        <taxon>Potamilus</taxon>
    </lineage>
</organism>
<comment type="caution">
    <text evidence="2">The sequence shown here is derived from an EMBL/GenBank/DDBJ whole genome shotgun (WGS) entry which is preliminary data.</text>
</comment>
<keyword evidence="3" id="KW-1185">Reference proteome</keyword>
<dbReference type="AlphaFoldDB" id="A0AAE0VP96"/>
<name>A0AAE0VP96_9BIVA</name>
<reference evidence="2" key="1">
    <citation type="journal article" date="2021" name="Genome Biol. Evol.">
        <title>A High-Quality Reference Genome for a Parasitic Bivalve with Doubly Uniparental Inheritance (Bivalvia: Unionida).</title>
        <authorList>
            <person name="Smith C.H."/>
        </authorList>
    </citation>
    <scope>NUCLEOTIDE SEQUENCE</scope>
    <source>
        <strain evidence="2">CHS0354</strain>
    </source>
</reference>